<name>Q3BUQ5_XANE5</name>
<evidence type="ECO:0000313" key="2">
    <source>
        <dbReference type="EMBL" id="CAJ23454.1"/>
    </source>
</evidence>
<dbReference type="EMBL" id="AM039952">
    <property type="protein sequence ID" value="CAJ23454.1"/>
    <property type="molecule type" value="Genomic_DNA"/>
</dbReference>
<evidence type="ECO:0000256" key="1">
    <source>
        <dbReference type="SAM" id="MobiDB-lite"/>
    </source>
</evidence>
<proteinExistence type="predicted"/>
<feature type="region of interest" description="Disordered" evidence="1">
    <location>
        <begin position="49"/>
        <end position="77"/>
    </location>
</feature>
<dbReference type="AlphaFoldDB" id="Q3BUQ5"/>
<reference evidence="2 3" key="1">
    <citation type="journal article" date="2005" name="J. Bacteriol.">
        <title>Insights into genome plasticity and pathogenicity of the plant pathogenic Bacterium Xanthomonas campestris pv. vesicatoria revealed by the complete genome sequence.</title>
        <authorList>
            <person name="Thieme F."/>
            <person name="Koebnik R."/>
            <person name="Bekel T."/>
            <person name="Berger C."/>
            <person name="Boch J."/>
            <person name="Buettner D."/>
            <person name="Caldana C."/>
            <person name="Gaigalat L."/>
            <person name="Goesmann A."/>
            <person name="Kay S."/>
            <person name="Kirchner O."/>
            <person name="Lanz C."/>
            <person name="Linke B."/>
            <person name="McHardy A.C."/>
            <person name="Meyer F."/>
            <person name="Mittenhuber G."/>
            <person name="Nies D.H."/>
            <person name="Niesbach-Kloesgen U."/>
            <person name="Patschkowski T."/>
            <person name="Rueckert C."/>
            <person name="Rupp O."/>
            <person name="Schneicker S."/>
            <person name="Schuster S.C."/>
            <person name="Vorhoelter F.J."/>
            <person name="Weber E."/>
            <person name="Puehler A."/>
            <person name="Bonas U."/>
            <person name="Bartels D."/>
            <person name="Kaiser O."/>
        </authorList>
    </citation>
    <scope>NUCLEOTIDE SEQUENCE [LARGE SCALE GENOMIC DNA]</scope>
    <source>
        <strain evidence="2 3">85-10</strain>
    </source>
</reference>
<gene>
    <name evidence="2" type="ordered locus">XCV1777</name>
</gene>
<accession>Q3BUQ5</accession>
<dbReference type="KEGG" id="xcv:XCV1777"/>
<organism evidence="3">
    <name type="scientific">Xanthomonas euvesicatoria pv. vesicatoria (strain 85-10)</name>
    <name type="common">Xanthomonas campestris pv. vesicatoria</name>
    <dbReference type="NCBI Taxonomy" id="316273"/>
    <lineage>
        <taxon>Bacteria</taxon>
        <taxon>Pseudomonadati</taxon>
        <taxon>Pseudomonadota</taxon>
        <taxon>Gammaproteobacteria</taxon>
        <taxon>Lysobacterales</taxon>
        <taxon>Lysobacteraceae</taxon>
        <taxon>Xanthomonas</taxon>
    </lineage>
</organism>
<evidence type="ECO:0000313" key="3">
    <source>
        <dbReference type="Proteomes" id="UP000007069"/>
    </source>
</evidence>
<sequence length="77" mass="8610">MPPCACRRVVYEGADSARESTALDLSLLQLERCATALQRTIQGIRIKTKTNQSQNRGRRPGVKGLSIFGSRGWQRSY</sequence>
<dbReference type="HOGENOM" id="CLU_2637170_0_0_6"/>
<dbReference type="Proteomes" id="UP000007069">
    <property type="component" value="Chromosome"/>
</dbReference>
<protein>
    <submittedName>
        <fullName evidence="2">Uncharacterized protein</fullName>
    </submittedName>
</protein>